<organism evidence="2 3">
    <name type="scientific">Legionella spiritensis</name>
    <dbReference type="NCBI Taxonomy" id="452"/>
    <lineage>
        <taxon>Bacteria</taxon>
        <taxon>Pseudomonadati</taxon>
        <taxon>Pseudomonadota</taxon>
        <taxon>Gammaproteobacteria</taxon>
        <taxon>Legionellales</taxon>
        <taxon>Legionellaceae</taxon>
        <taxon>Legionella</taxon>
    </lineage>
</organism>
<protein>
    <submittedName>
        <fullName evidence="2">Hydantoinase B/oxoprolinase</fullName>
    </submittedName>
</protein>
<dbReference type="Pfam" id="PF02538">
    <property type="entry name" value="Hydantoinase_B"/>
    <property type="match status" value="1"/>
</dbReference>
<dbReference type="InterPro" id="IPR003692">
    <property type="entry name" value="Hydantoinase_B"/>
</dbReference>
<dbReference type="Proteomes" id="UP000054877">
    <property type="component" value="Unassembled WGS sequence"/>
</dbReference>
<proteinExistence type="predicted"/>
<comment type="caution">
    <text evidence="2">The sequence shown here is derived from an EMBL/GenBank/DDBJ whole genome shotgun (WGS) entry which is preliminary data.</text>
</comment>
<evidence type="ECO:0000313" key="2">
    <source>
        <dbReference type="EMBL" id="KTD61949.1"/>
    </source>
</evidence>
<feature type="domain" description="Hydantoinase B/oxoprolinase" evidence="1">
    <location>
        <begin position="8"/>
        <end position="49"/>
    </location>
</feature>
<dbReference type="GO" id="GO:0003824">
    <property type="term" value="F:catalytic activity"/>
    <property type="evidence" value="ECO:0007669"/>
    <property type="project" value="InterPro"/>
</dbReference>
<dbReference type="EMBL" id="LNYX01000031">
    <property type="protein sequence ID" value="KTD61949.1"/>
    <property type="molecule type" value="Genomic_DNA"/>
</dbReference>
<dbReference type="AlphaFoldDB" id="A0A0W0YYH5"/>
<accession>A0A0W0YYH5</accession>
<name>A0A0W0YYH5_LEGSP</name>
<evidence type="ECO:0000313" key="3">
    <source>
        <dbReference type="Proteomes" id="UP000054877"/>
    </source>
</evidence>
<dbReference type="STRING" id="452.Lspi_2579"/>
<sequence length="73" mass="7548">MGILSSNKPMVSALQGTCNNITFGNERYQYYETICGGAGAGPEFDGAPGLTGRNAVQRADGCVEELGGCAQTE</sequence>
<gene>
    <name evidence="2" type="ORF">Lspi_2579</name>
</gene>
<keyword evidence="3" id="KW-1185">Reference proteome</keyword>
<dbReference type="PATRIC" id="fig|452.5.peg.2850"/>
<evidence type="ECO:0000259" key="1">
    <source>
        <dbReference type="Pfam" id="PF02538"/>
    </source>
</evidence>
<reference evidence="2 3" key="1">
    <citation type="submission" date="2015-11" db="EMBL/GenBank/DDBJ databases">
        <title>Genomic analysis of 38 Legionella species identifies large and diverse effector repertoires.</title>
        <authorList>
            <person name="Burstein D."/>
            <person name="Amaro F."/>
            <person name="Zusman T."/>
            <person name="Lifshitz Z."/>
            <person name="Cohen O."/>
            <person name="Gilbert J.A."/>
            <person name="Pupko T."/>
            <person name="Shuman H.A."/>
            <person name="Segal G."/>
        </authorList>
    </citation>
    <scope>NUCLEOTIDE SEQUENCE [LARGE SCALE GENOMIC DNA]</scope>
    <source>
        <strain evidence="2 3">Mt.St.Helens-9</strain>
    </source>
</reference>
<dbReference type="RefSeq" id="WP_058484458.1">
    <property type="nucleotide sequence ID" value="NZ_CAAAII010000006.1"/>
</dbReference>